<dbReference type="AlphaFoldDB" id="A0AAD0SQV3"/>
<sequence length="107" mass="11579">MSTNWVILIIAGLFEIFWAIGLKYTDGFSKLIPSILTILSMLISVWLLSISLKTLPLGTAYAVWVGIGTVGTVIAGIILFNDSVNLLRIISILFIILGIIGLKITTS</sequence>
<evidence type="ECO:0000313" key="12">
    <source>
        <dbReference type="Proteomes" id="UP000263040"/>
    </source>
</evidence>
<evidence type="ECO:0000256" key="6">
    <source>
        <dbReference type="ARBA" id="ARBA00023136"/>
    </source>
</evidence>
<feature type="transmembrane region" description="Helical" evidence="10">
    <location>
        <begin position="31"/>
        <end position="49"/>
    </location>
</feature>
<dbReference type="InterPro" id="IPR045324">
    <property type="entry name" value="Small_multidrug_res"/>
</dbReference>
<keyword evidence="12" id="KW-1185">Reference proteome</keyword>
<dbReference type="PANTHER" id="PTHR30561">
    <property type="entry name" value="SMR FAMILY PROTON-DEPENDENT DRUG EFFLUX TRANSPORTER SUGE"/>
    <property type="match status" value="1"/>
</dbReference>
<evidence type="ECO:0000256" key="4">
    <source>
        <dbReference type="ARBA" id="ARBA00022692"/>
    </source>
</evidence>
<accession>A0AAD0SQV3</accession>
<evidence type="ECO:0000313" key="11">
    <source>
        <dbReference type="EMBL" id="AXX89979.1"/>
    </source>
</evidence>
<comment type="similarity">
    <text evidence="7">Belongs to the drug/metabolite transporter (DMT) superfamily. Small multidrug resistance (SMR) (TC 2.A.7.1) family. Gdx/SugE subfamily.</text>
</comment>
<keyword evidence="3" id="KW-1003">Cell membrane</keyword>
<keyword evidence="6 10" id="KW-0472">Membrane</keyword>
<keyword evidence="4 9" id="KW-0812">Transmembrane</keyword>
<gene>
    <name evidence="11" type="ORF">ASUIS_1498</name>
</gene>
<dbReference type="RefSeq" id="WP_118886503.1">
    <property type="nucleotide sequence ID" value="NZ_CP032100.1"/>
</dbReference>
<keyword evidence="5 10" id="KW-1133">Transmembrane helix</keyword>
<reference evidence="11 12" key="1">
    <citation type="submission" date="2018-08" db="EMBL/GenBank/DDBJ databases">
        <title>Complete genome of the Arcobacter suis type strain LMG 26152.</title>
        <authorList>
            <person name="Miller W.G."/>
            <person name="Yee E."/>
            <person name="Bono J.L."/>
        </authorList>
    </citation>
    <scope>NUCLEOTIDE SEQUENCE [LARGE SCALE GENOMIC DNA]</scope>
    <source>
        <strain evidence="11 12">CECT 7833</strain>
    </source>
</reference>
<evidence type="ECO:0000256" key="10">
    <source>
        <dbReference type="SAM" id="Phobius"/>
    </source>
</evidence>
<dbReference type="InterPro" id="IPR037185">
    <property type="entry name" value="EmrE-like"/>
</dbReference>
<dbReference type="GO" id="GO:0022857">
    <property type="term" value="F:transmembrane transporter activity"/>
    <property type="evidence" value="ECO:0007669"/>
    <property type="project" value="InterPro"/>
</dbReference>
<evidence type="ECO:0000256" key="7">
    <source>
        <dbReference type="ARBA" id="ARBA00038151"/>
    </source>
</evidence>
<evidence type="ECO:0000256" key="9">
    <source>
        <dbReference type="RuleBase" id="RU003942"/>
    </source>
</evidence>
<dbReference type="Pfam" id="PF00893">
    <property type="entry name" value="Multi_Drug_Res"/>
    <property type="match status" value="1"/>
</dbReference>
<evidence type="ECO:0000256" key="1">
    <source>
        <dbReference type="ARBA" id="ARBA00004651"/>
    </source>
</evidence>
<evidence type="ECO:0000256" key="2">
    <source>
        <dbReference type="ARBA" id="ARBA00022448"/>
    </source>
</evidence>
<evidence type="ECO:0000256" key="8">
    <source>
        <dbReference type="ARBA" id="ARBA00039168"/>
    </source>
</evidence>
<dbReference type="InterPro" id="IPR000390">
    <property type="entry name" value="Small_drug/metabolite_transptr"/>
</dbReference>
<feature type="transmembrane region" description="Helical" evidence="10">
    <location>
        <begin position="5"/>
        <end position="25"/>
    </location>
</feature>
<keyword evidence="2" id="KW-0813">Transport</keyword>
<dbReference type="EMBL" id="CP032100">
    <property type="protein sequence ID" value="AXX89979.1"/>
    <property type="molecule type" value="Genomic_DNA"/>
</dbReference>
<name>A0AAD0SQV3_9BACT</name>
<dbReference type="Gene3D" id="1.10.3730.20">
    <property type="match status" value="1"/>
</dbReference>
<dbReference type="GO" id="GO:0005886">
    <property type="term" value="C:plasma membrane"/>
    <property type="evidence" value="ECO:0007669"/>
    <property type="project" value="UniProtKB-SubCell"/>
</dbReference>
<dbReference type="KEGG" id="asui:ASUIS_1498"/>
<dbReference type="SUPFAM" id="SSF103481">
    <property type="entry name" value="Multidrug resistance efflux transporter EmrE"/>
    <property type="match status" value="1"/>
</dbReference>
<dbReference type="PANTHER" id="PTHR30561:SF0">
    <property type="entry name" value="GUANIDINIUM EXPORTER"/>
    <property type="match status" value="1"/>
</dbReference>
<dbReference type="NCBIfam" id="NF008512">
    <property type="entry name" value="PRK11431.1"/>
    <property type="match status" value="1"/>
</dbReference>
<protein>
    <recommendedName>
        <fullName evidence="8">Guanidinium exporter</fullName>
    </recommendedName>
</protein>
<evidence type="ECO:0000256" key="5">
    <source>
        <dbReference type="ARBA" id="ARBA00022989"/>
    </source>
</evidence>
<dbReference type="FunFam" id="1.10.3730.20:FF:000001">
    <property type="entry name" value="Quaternary ammonium compound resistance transporter SugE"/>
    <property type="match status" value="1"/>
</dbReference>
<dbReference type="Proteomes" id="UP000263040">
    <property type="component" value="Chromosome"/>
</dbReference>
<evidence type="ECO:0000256" key="3">
    <source>
        <dbReference type="ARBA" id="ARBA00022475"/>
    </source>
</evidence>
<feature type="transmembrane region" description="Helical" evidence="10">
    <location>
        <begin position="61"/>
        <end position="80"/>
    </location>
</feature>
<organism evidence="11 12">
    <name type="scientific">Arcobacter suis CECT 7833</name>
    <dbReference type="NCBI Taxonomy" id="663365"/>
    <lineage>
        <taxon>Bacteria</taxon>
        <taxon>Pseudomonadati</taxon>
        <taxon>Campylobacterota</taxon>
        <taxon>Epsilonproteobacteria</taxon>
        <taxon>Campylobacterales</taxon>
        <taxon>Arcobacteraceae</taxon>
        <taxon>Arcobacter</taxon>
    </lineage>
</organism>
<feature type="transmembrane region" description="Helical" evidence="10">
    <location>
        <begin position="86"/>
        <end position="105"/>
    </location>
</feature>
<dbReference type="GO" id="GO:1990961">
    <property type="term" value="P:xenobiotic detoxification by transmembrane export across the plasma membrane"/>
    <property type="evidence" value="ECO:0007669"/>
    <property type="project" value="UniProtKB-ARBA"/>
</dbReference>
<proteinExistence type="inferred from homology"/>
<comment type="subcellular location">
    <subcellularLocation>
        <location evidence="1 9">Cell membrane</location>
        <topology evidence="1 9">Multi-pass membrane protein</topology>
    </subcellularLocation>
</comment>